<keyword evidence="1" id="KW-0547">Nucleotide-binding</keyword>
<organism evidence="1 2">
    <name type="scientific">Coemansia helicoidea</name>
    <dbReference type="NCBI Taxonomy" id="1286919"/>
    <lineage>
        <taxon>Eukaryota</taxon>
        <taxon>Fungi</taxon>
        <taxon>Fungi incertae sedis</taxon>
        <taxon>Zoopagomycota</taxon>
        <taxon>Kickxellomycotina</taxon>
        <taxon>Kickxellomycetes</taxon>
        <taxon>Kickxellales</taxon>
        <taxon>Kickxellaceae</taxon>
        <taxon>Coemansia</taxon>
    </lineage>
</organism>
<accession>A0ACC1LAH5</accession>
<keyword evidence="1" id="KW-0067">ATP-binding</keyword>
<dbReference type="EMBL" id="JANBUN010000324">
    <property type="protein sequence ID" value="KAJ2804710.1"/>
    <property type="molecule type" value="Genomic_DNA"/>
</dbReference>
<gene>
    <name evidence="1" type="primary">YBT1_3</name>
    <name evidence="1" type="ORF">H4R21_001539</name>
</gene>
<feature type="non-terminal residue" evidence="1">
    <location>
        <position position="292"/>
    </location>
</feature>
<protein>
    <submittedName>
        <fullName evidence="1">Transporter of the ATP-binding cassette (ABC)</fullName>
    </submittedName>
</protein>
<comment type="caution">
    <text evidence="1">The sequence shown here is derived from an EMBL/GenBank/DDBJ whole genome shotgun (WGS) entry which is preliminary data.</text>
</comment>
<sequence length="292" mass="33040">MTAADGGPWTRVMMTLLYVVLMLACLSVEAHAALRMLAKKALFVQEIQLIRLSWQRPLTLSDVWKLPERCSLNTIRQEFKYNVAEPMFLLRAVVRMMWRPMLPLFAIQFLMEIGDVAGAMVTGYLLRCFDSASEYPWYYGYGIALVLLVIKGVCMQQFHIRGLIEDEFSRVVSAIRLELFRLPLEPNGQRMLADISISGHMTGDLPRALTNLAQACIQTLGIWAKFAALYYTVGWLALIPAVSSLVIMATSWGFELLVGPSDQWSTSISTDDNRISEVYQGVKAIKLFGWER</sequence>
<proteinExistence type="predicted"/>
<evidence type="ECO:0000313" key="2">
    <source>
        <dbReference type="Proteomes" id="UP001140087"/>
    </source>
</evidence>
<dbReference type="Proteomes" id="UP001140087">
    <property type="component" value="Unassembled WGS sequence"/>
</dbReference>
<keyword evidence="2" id="KW-1185">Reference proteome</keyword>
<name>A0ACC1LAH5_9FUNG</name>
<reference evidence="1" key="1">
    <citation type="submission" date="2022-07" db="EMBL/GenBank/DDBJ databases">
        <title>Phylogenomic reconstructions and comparative analyses of Kickxellomycotina fungi.</title>
        <authorList>
            <person name="Reynolds N.K."/>
            <person name="Stajich J.E."/>
            <person name="Barry K."/>
            <person name="Grigoriev I.V."/>
            <person name="Crous P."/>
            <person name="Smith M.E."/>
        </authorList>
    </citation>
    <scope>NUCLEOTIDE SEQUENCE</scope>
    <source>
        <strain evidence="1">BCRC 34780</strain>
    </source>
</reference>
<evidence type="ECO:0000313" key="1">
    <source>
        <dbReference type="EMBL" id="KAJ2804710.1"/>
    </source>
</evidence>